<evidence type="ECO:0000313" key="1">
    <source>
        <dbReference type="EMBL" id="ETO07603.1"/>
    </source>
</evidence>
<reference evidence="1 2" key="1">
    <citation type="journal article" date="2013" name="Curr. Biol.">
        <title>The Genome of the Foraminiferan Reticulomyxa filosa.</title>
        <authorList>
            <person name="Glockner G."/>
            <person name="Hulsmann N."/>
            <person name="Schleicher M."/>
            <person name="Noegel A.A."/>
            <person name="Eichinger L."/>
            <person name="Gallinger C."/>
            <person name="Pawlowski J."/>
            <person name="Sierra R."/>
            <person name="Euteneuer U."/>
            <person name="Pillet L."/>
            <person name="Moustafa A."/>
            <person name="Platzer M."/>
            <person name="Groth M."/>
            <person name="Szafranski K."/>
            <person name="Schliwa M."/>
        </authorList>
    </citation>
    <scope>NUCLEOTIDE SEQUENCE [LARGE SCALE GENOMIC DNA]</scope>
</reference>
<evidence type="ECO:0000313" key="2">
    <source>
        <dbReference type="Proteomes" id="UP000023152"/>
    </source>
</evidence>
<dbReference type="Proteomes" id="UP000023152">
    <property type="component" value="Unassembled WGS sequence"/>
</dbReference>
<gene>
    <name evidence="1" type="ORF">RFI_29789</name>
</gene>
<dbReference type="EMBL" id="ASPP01025971">
    <property type="protein sequence ID" value="ETO07603.1"/>
    <property type="molecule type" value="Genomic_DNA"/>
</dbReference>
<protein>
    <submittedName>
        <fullName evidence="1">Uncharacterized protein</fullName>
    </submittedName>
</protein>
<organism evidence="1 2">
    <name type="scientific">Reticulomyxa filosa</name>
    <dbReference type="NCBI Taxonomy" id="46433"/>
    <lineage>
        <taxon>Eukaryota</taxon>
        <taxon>Sar</taxon>
        <taxon>Rhizaria</taxon>
        <taxon>Retaria</taxon>
        <taxon>Foraminifera</taxon>
        <taxon>Monothalamids</taxon>
        <taxon>Reticulomyxidae</taxon>
        <taxon>Reticulomyxa</taxon>
    </lineage>
</organism>
<comment type="caution">
    <text evidence="1">The sequence shown here is derived from an EMBL/GenBank/DDBJ whole genome shotgun (WGS) entry which is preliminary data.</text>
</comment>
<feature type="non-terminal residue" evidence="1">
    <location>
        <position position="1"/>
    </location>
</feature>
<sequence>YFLENIVMNNKSSTNPCTPFKLSSNFSMLVSSLCLIQKNIDLELNIIVLLPLTMNDEKVINHFILFCYNTGLLKFNYEKLPYSMKDKTWNECKITLPMKISSSFDTNVHVIDGSNANYKIQKMHVNTNVRKLQLFEKRMN</sequence>
<keyword evidence="2" id="KW-1185">Reference proteome</keyword>
<proteinExistence type="predicted"/>
<name>X6M090_RETFI</name>
<dbReference type="OrthoDB" id="10251809at2759"/>
<dbReference type="AlphaFoldDB" id="X6M090"/>
<accession>X6M090</accession>